<evidence type="ECO:0000256" key="2">
    <source>
        <dbReference type="ARBA" id="ARBA00022679"/>
    </source>
</evidence>
<dbReference type="EMBL" id="CAJPUY010000001">
    <property type="protein sequence ID" value="CAG2126603.1"/>
    <property type="molecule type" value="Genomic_DNA"/>
</dbReference>
<dbReference type="CDD" id="cd00009">
    <property type="entry name" value="AAA"/>
    <property type="match status" value="1"/>
</dbReference>
<dbReference type="InterPro" id="IPR027417">
    <property type="entry name" value="P-loop_NTPase"/>
</dbReference>
<evidence type="ECO:0000256" key="11">
    <source>
        <dbReference type="RuleBase" id="RU364063"/>
    </source>
</evidence>
<keyword evidence="5" id="KW-0479">Metal-binding</keyword>
<evidence type="ECO:0000256" key="5">
    <source>
        <dbReference type="ARBA" id="ARBA00022723"/>
    </source>
</evidence>
<dbReference type="InterPro" id="IPR045085">
    <property type="entry name" value="HLD_clamp_pol_III_gamma_tau"/>
</dbReference>
<dbReference type="FunFam" id="1.10.8.60:FF:000013">
    <property type="entry name" value="DNA polymerase III subunit gamma/tau"/>
    <property type="match status" value="1"/>
</dbReference>
<evidence type="ECO:0000256" key="10">
    <source>
        <dbReference type="ARBA" id="ARBA00049244"/>
    </source>
</evidence>
<sequence length="740" mass="76564">MSYQVLARKWRPRDFTTLVGQEHVVRALTHALEQQRLHHAYLFTGTRGVGKTTLSRILAKALNCTGPDGNGGITAQPCGQCKACTEIDSGRFVDYIEMDAASNRGVDEMAQLLDKAVYAPTAGRFKVYMIDEVHMLTNHAFNAMLKTLEEPPGHVKFILATTDPQKIPVTVLSRCLQFNLKQMPPGQIVSHLDNILAQEGIGHDGNALRLLAQAAHGSMRDALSLTDQAIAYSAGQVSEEAVRGMLGAIDQGYLVQLLDALAAEDGAALIGIADAMADRSLSFAGALQDLGSLLHKIALAQAVPASVQEEWPEAGDVRRLAGVFDAQEVQLFYQIANLGRSELALAPDEYAGFTMTLLRMLAFRPSSSAEPLPATAPGQGGGATPRVRTAAAAQVAASGAAPIAAPVVAAQPVSRPVVAAAPPAAAPVAQPPAVAAPARPEASGDAPMSPARAALAAARQASAARGGAGRAPVAAPVSTPTGGAARQPAQPLRAPAPTAVSRPAPAPAARPAPPAAAPAPARRPAPEPESVPPWEASGGSDIPPWEDLPPDLPVFGPYDSEPASLPPKAAAPVRASKPNAPDAPDAPAPEAPRARPVAAAVAPRPPAAAEDGTPPVFTGAWPALAASLSLKGLAQQLAYQSELTQVVGRTFHLRIPVAAIGENGVAERLQQVLSDHFGVEVRVLCEIGAVSETAAAADAQARAERQREAEANIEADPFVQGLLRDFGGQIVPGSIQPRVA</sequence>
<dbReference type="InterPro" id="IPR003593">
    <property type="entry name" value="AAA+_ATPase"/>
</dbReference>
<comment type="subunit">
    <text evidence="11">DNA polymerase III contains a core (composed of alpha, epsilon and theta chains) that associates with a tau subunit. This core dimerizes to form the POLIII' complex. PolIII' associates with the gamma complex (composed of gamma, delta, delta', psi and chi chains) and with the beta chain to form the complete DNA polymerase III complex.</text>
</comment>
<dbReference type="NCBIfam" id="NF005942">
    <property type="entry name" value="PRK07994.1"/>
    <property type="match status" value="1"/>
</dbReference>
<dbReference type="Pfam" id="PF13177">
    <property type="entry name" value="DNA_pol3_delta2"/>
    <property type="match status" value="1"/>
</dbReference>
<feature type="domain" description="AAA+ ATPase" evidence="13">
    <location>
        <begin position="37"/>
        <end position="184"/>
    </location>
</feature>
<dbReference type="SUPFAM" id="SSF48019">
    <property type="entry name" value="post-AAA+ oligomerization domain-like"/>
    <property type="match status" value="1"/>
</dbReference>
<evidence type="ECO:0000256" key="6">
    <source>
        <dbReference type="ARBA" id="ARBA00022741"/>
    </source>
</evidence>
<keyword evidence="8 11" id="KW-0067">ATP-binding</keyword>
<dbReference type="EC" id="2.7.7.7" evidence="11"/>
<evidence type="ECO:0000256" key="1">
    <source>
        <dbReference type="ARBA" id="ARBA00006360"/>
    </source>
</evidence>
<keyword evidence="3 11" id="KW-0548">Nucleotidyltransferase</keyword>
<dbReference type="GO" id="GO:0046872">
    <property type="term" value="F:metal ion binding"/>
    <property type="evidence" value="ECO:0007669"/>
    <property type="project" value="UniProtKB-KW"/>
</dbReference>
<dbReference type="FunFam" id="3.40.50.300:FF:000014">
    <property type="entry name" value="DNA polymerase III subunit gamma/tau"/>
    <property type="match status" value="1"/>
</dbReference>
<dbReference type="SMART" id="SM00382">
    <property type="entry name" value="AAA"/>
    <property type="match status" value="1"/>
</dbReference>
<dbReference type="Pfam" id="PF12169">
    <property type="entry name" value="DNA_pol3_gamma3"/>
    <property type="match status" value="1"/>
</dbReference>
<dbReference type="SUPFAM" id="SSF52540">
    <property type="entry name" value="P-loop containing nucleoside triphosphate hydrolases"/>
    <property type="match status" value="1"/>
</dbReference>
<keyword evidence="9 11" id="KW-0239">DNA-directed DNA polymerase</keyword>
<evidence type="ECO:0000313" key="15">
    <source>
        <dbReference type="Proteomes" id="UP000672934"/>
    </source>
</evidence>
<dbReference type="Gene3D" id="1.10.8.60">
    <property type="match status" value="1"/>
</dbReference>
<keyword evidence="6 11" id="KW-0547">Nucleotide-binding</keyword>
<evidence type="ECO:0000256" key="3">
    <source>
        <dbReference type="ARBA" id="ARBA00022695"/>
    </source>
</evidence>
<dbReference type="InterPro" id="IPR050238">
    <property type="entry name" value="DNA_Rep/Repair_Clamp_Loader"/>
</dbReference>
<comment type="caution">
    <text evidence="14">The sequence shown here is derived from an EMBL/GenBank/DDBJ whole genome shotgun (WGS) entry which is preliminary data.</text>
</comment>
<accession>A0A916IP49</accession>
<dbReference type="InterPro" id="IPR038249">
    <property type="entry name" value="PolIII_tau_V_sf"/>
</dbReference>
<dbReference type="Proteomes" id="UP000672934">
    <property type="component" value="Unassembled WGS sequence"/>
</dbReference>
<dbReference type="Gene3D" id="1.20.272.10">
    <property type="match status" value="1"/>
</dbReference>
<feature type="compositionally biased region" description="Pro residues" evidence="12">
    <location>
        <begin position="504"/>
        <end position="531"/>
    </location>
</feature>
<feature type="region of interest" description="Disordered" evidence="12">
    <location>
        <begin position="368"/>
        <end position="387"/>
    </location>
</feature>
<evidence type="ECO:0000256" key="9">
    <source>
        <dbReference type="ARBA" id="ARBA00022932"/>
    </source>
</evidence>
<keyword evidence="15" id="KW-1185">Reference proteome</keyword>
<dbReference type="GO" id="GO:0009360">
    <property type="term" value="C:DNA polymerase III complex"/>
    <property type="evidence" value="ECO:0007669"/>
    <property type="project" value="InterPro"/>
</dbReference>
<reference evidence="14" key="1">
    <citation type="submission" date="2021-03" db="EMBL/GenBank/DDBJ databases">
        <authorList>
            <person name="Peeters C."/>
        </authorList>
    </citation>
    <scope>NUCLEOTIDE SEQUENCE</scope>
    <source>
        <strain evidence="14">LMG 31506</strain>
    </source>
</reference>
<dbReference type="Pfam" id="PF22608">
    <property type="entry name" value="DNAX_ATPase_lid"/>
    <property type="match status" value="1"/>
</dbReference>
<dbReference type="Gene3D" id="3.40.50.300">
    <property type="entry name" value="P-loop containing nucleotide triphosphate hydrolases"/>
    <property type="match status" value="1"/>
</dbReference>
<dbReference type="CDD" id="cd18137">
    <property type="entry name" value="HLD_clamp_pol_III_gamma_tau"/>
    <property type="match status" value="1"/>
</dbReference>
<protein>
    <recommendedName>
        <fullName evidence="11">DNA polymerase III subunit gamma/tau</fullName>
        <ecNumber evidence="11">2.7.7.7</ecNumber>
    </recommendedName>
</protein>
<dbReference type="GO" id="GO:0005524">
    <property type="term" value="F:ATP binding"/>
    <property type="evidence" value="ECO:0007669"/>
    <property type="project" value="UniProtKB-KW"/>
</dbReference>
<dbReference type="Gene3D" id="3.30.300.150">
    <property type="entry name" value="DNA polymerase III, tau subunit, domain V"/>
    <property type="match status" value="1"/>
</dbReference>
<dbReference type="PANTHER" id="PTHR11669">
    <property type="entry name" value="REPLICATION FACTOR C / DNA POLYMERASE III GAMMA-TAU SUBUNIT"/>
    <property type="match status" value="1"/>
</dbReference>
<comment type="function">
    <text evidence="11">DNA polymerase III is a complex, multichain enzyme responsible for most of the replicative synthesis in bacteria. This DNA polymerase also exhibits 3' to 5' exonuclease activity.</text>
</comment>
<dbReference type="AlphaFoldDB" id="A0A916IP49"/>
<keyword evidence="4 11" id="KW-0235">DNA replication</keyword>
<dbReference type="GO" id="GO:0006261">
    <property type="term" value="P:DNA-templated DNA replication"/>
    <property type="evidence" value="ECO:0007669"/>
    <property type="project" value="TreeGrafter"/>
</dbReference>
<gene>
    <name evidence="11" type="primary">dnaX</name>
    <name evidence="14" type="ORF">LMG31506_00078</name>
</gene>
<dbReference type="RefSeq" id="WP_211945114.1">
    <property type="nucleotide sequence ID" value="NZ_CAJPUY010000001.1"/>
</dbReference>
<comment type="catalytic activity">
    <reaction evidence="10 11">
        <text>DNA(n) + a 2'-deoxyribonucleoside 5'-triphosphate = DNA(n+1) + diphosphate</text>
        <dbReference type="Rhea" id="RHEA:22508"/>
        <dbReference type="Rhea" id="RHEA-COMP:17339"/>
        <dbReference type="Rhea" id="RHEA-COMP:17340"/>
        <dbReference type="ChEBI" id="CHEBI:33019"/>
        <dbReference type="ChEBI" id="CHEBI:61560"/>
        <dbReference type="ChEBI" id="CHEBI:173112"/>
        <dbReference type="EC" id="2.7.7.7"/>
    </reaction>
</comment>
<dbReference type="InterPro" id="IPR008921">
    <property type="entry name" value="DNA_pol3_clamp-load_cplx_C"/>
</dbReference>
<feature type="compositionally biased region" description="Low complexity" evidence="12">
    <location>
        <begin position="425"/>
        <end position="503"/>
    </location>
</feature>
<evidence type="ECO:0000259" key="13">
    <source>
        <dbReference type="SMART" id="SM00382"/>
    </source>
</evidence>
<evidence type="ECO:0000256" key="12">
    <source>
        <dbReference type="SAM" id="MobiDB-lite"/>
    </source>
</evidence>
<dbReference type="NCBIfam" id="TIGR02397">
    <property type="entry name" value="dnaX_nterm"/>
    <property type="match status" value="1"/>
</dbReference>
<dbReference type="GO" id="GO:0003887">
    <property type="term" value="F:DNA-directed DNA polymerase activity"/>
    <property type="evidence" value="ECO:0007669"/>
    <property type="project" value="UniProtKB-KW"/>
</dbReference>
<proteinExistence type="inferred from homology"/>
<dbReference type="GO" id="GO:0003677">
    <property type="term" value="F:DNA binding"/>
    <property type="evidence" value="ECO:0007669"/>
    <property type="project" value="InterPro"/>
</dbReference>
<evidence type="ECO:0000256" key="7">
    <source>
        <dbReference type="ARBA" id="ARBA00022833"/>
    </source>
</evidence>
<feature type="compositionally biased region" description="Low complexity" evidence="12">
    <location>
        <begin position="594"/>
        <end position="610"/>
    </location>
</feature>
<name>A0A916IP49_9BURK</name>
<evidence type="ECO:0000313" key="14">
    <source>
        <dbReference type="EMBL" id="CAG2126603.1"/>
    </source>
</evidence>
<dbReference type="FunFam" id="1.20.272.10:FF:000003">
    <property type="entry name" value="DNA polymerase III subunit gamma/tau"/>
    <property type="match status" value="1"/>
</dbReference>
<keyword evidence="2 11" id="KW-0808">Transferase</keyword>
<dbReference type="NCBIfam" id="NF008975">
    <property type="entry name" value="PRK12323.1"/>
    <property type="match status" value="1"/>
</dbReference>
<keyword evidence="7" id="KW-0862">Zinc</keyword>
<evidence type="ECO:0000256" key="4">
    <source>
        <dbReference type="ARBA" id="ARBA00022705"/>
    </source>
</evidence>
<evidence type="ECO:0000256" key="8">
    <source>
        <dbReference type="ARBA" id="ARBA00022840"/>
    </source>
</evidence>
<organism evidence="14 15">
    <name type="scientific">Cupriavidus yeoncheonensis</name>
    <dbReference type="NCBI Taxonomy" id="1462994"/>
    <lineage>
        <taxon>Bacteria</taxon>
        <taxon>Pseudomonadati</taxon>
        <taxon>Pseudomonadota</taxon>
        <taxon>Betaproteobacteria</taxon>
        <taxon>Burkholderiales</taxon>
        <taxon>Burkholderiaceae</taxon>
        <taxon>Cupriavidus</taxon>
    </lineage>
</organism>
<dbReference type="PANTHER" id="PTHR11669:SF0">
    <property type="entry name" value="PROTEIN STICHEL-LIKE 2"/>
    <property type="match status" value="1"/>
</dbReference>
<comment type="similarity">
    <text evidence="1 11">Belongs to the DnaX/STICHEL family.</text>
</comment>
<dbReference type="InterPro" id="IPR022754">
    <property type="entry name" value="DNA_pol_III_gamma-3"/>
</dbReference>
<dbReference type="InterPro" id="IPR012763">
    <property type="entry name" value="DNA_pol_III_sug/sutau_N"/>
</dbReference>
<feature type="region of interest" description="Disordered" evidence="12">
    <location>
        <begin position="425"/>
        <end position="610"/>
    </location>
</feature>